<dbReference type="OrthoDB" id="1953897at2"/>
<dbReference type="PROSITE" id="PS51257">
    <property type="entry name" value="PROKAR_LIPOPROTEIN"/>
    <property type="match status" value="1"/>
</dbReference>
<keyword evidence="2" id="KW-1185">Reference proteome</keyword>
<dbReference type="EMBL" id="FZOJ01000018">
    <property type="protein sequence ID" value="SNS70611.1"/>
    <property type="molecule type" value="Genomic_DNA"/>
</dbReference>
<gene>
    <name evidence="1" type="ORF">SAMN05446037_10181</name>
</gene>
<reference evidence="1 2" key="1">
    <citation type="submission" date="2017-06" db="EMBL/GenBank/DDBJ databases">
        <authorList>
            <person name="Kim H.J."/>
            <person name="Triplett B.A."/>
        </authorList>
    </citation>
    <scope>NUCLEOTIDE SEQUENCE [LARGE SCALE GENOMIC DNA]</scope>
    <source>
        <strain evidence="1 2">SCA</strain>
    </source>
</reference>
<dbReference type="Proteomes" id="UP000198304">
    <property type="component" value="Unassembled WGS sequence"/>
</dbReference>
<accession>A0A239GNQ7</accession>
<evidence type="ECO:0000313" key="1">
    <source>
        <dbReference type="EMBL" id="SNS70611.1"/>
    </source>
</evidence>
<dbReference type="RefSeq" id="WP_089283908.1">
    <property type="nucleotide sequence ID" value="NZ_FZOJ01000018.1"/>
</dbReference>
<evidence type="ECO:0000313" key="2">
    <source>
        <dbReference type="Proteomes" id="UP000198304"/>
    </source>
</evidence>
<name>A0A239GNQ7_9FIRM</name>
<organism evidence="1 2">
    <name type="scientific">Anaerovirgula multivorans</name>
    <dbReference type="NCBI Taxonomy" id="312168"/>
    <lineage>
        <taxon>Bacteria</taxon>
        <taxon>Bacillati</taxon>
        <taxon>Bacillota</taxon>
        <taxon>Clostridia</taxon>
        <taxon>Peptostreptococcales</taxon>
        <taxon>Natronincolaceae</taxon>
        <taxon>Anaerovirgula</taxon>
    </lineage>
</organism>
<protein>
    <submittedName>
        <fullName evidence="1">Uncharacterized protein</fullName>
    </submittedName>
</protein>
<sequence length="220" mass="24987">MTRFKRSILAVLLVTLFAILITGCGKNNIEKVISLGSVEGSTYTNDYFGSTFTIPEEWVIADEEEMEMITNMGQELIAGDDEELNKEIDLSKEKTLNMVMAFKYPLTHTDGYNPNIMCIAENLNLVEGLAIKNGDDYLEYSKEVLQMSGMPYSFEDVYTEKIGGKEFHVLVAKLDFGVMEITQKYYSTIINKYAFNFIVSYSNDEELEELNGVLNTVEFK</sequence>
<proteinExistence type="predicted"/>
<dbReference type="AlphaFoldDB" id="A0A239GNQ7"/>